<reference evidence="14 15" key="1">
    <citation type="submission" date="2012-12" db="EMBL/GenBank/DDBJ databases">
        <title>Genome assembly of Marinobacter sp. AK21.</title>
        <authorList>
            <person name="Khatri I."/>
            <person name="Kumar R."/>
            <person name="Vaidya B."/>
            <person name="Subramanian S."/>
            <person name="Pinnaka A."/>
        </authorList>
    </citation>
    <scope>NUCLEOTIDE SEQUENCE [LARGE SCALE GENOMIC DNA]</scope>
    <source>
        <strain evidence="14 15">AK21</strain>
    </source>
</reference>
<feature type="transmembrane region" description="Helical" evidence="10">
    <location>
        <begin position="310"/>
        <end position="332"/>
    </location>
</feature>
<dbReference type="PANTHER" id="PTHR10906">
    <property type="entry name" value="SECY/SEC61-ALPHA FAMILY MEMBER"/>
    <property type="match status" value="1"/>
</dbReference>
<dbReference type="RefSeq" id="WP_036134914.1">
    <property type="nucleotide sequence ID" value="NZ_ANIE01000010.1"/>
</dbReference>
<feature type="transmembrane region" description="Helical" evidence="10">
    <location>
        <begin position="118"/>
        <end position="139"/>
    </location>
</feature>
<evidence type="ECO:0000256" key="8">
    <source>
        <dbReference type="ARBA" id="ARBA00023136"/>
    </source>
</evidence>
<evidence type="ECO:0000313" key="14">
    <source>
        <dbReference type="EMBL" id="KEF29819.1"/>
    </source>
</evidence>
<protein>
    <recommendedName>
        <fullName evidence="9 10">Protein translocase subunit SecY</fullName>
    </recommendedName>
</protein>
<organism evidence="14 15">
    <name type="scientific">Marinobacter nitratireducens</name>
    <dbReference type="NCBI Taxonomy" id="1137280"/>
    <lineage>
        <taxon>Bacteria</taxon>
        <taxon>Pseudomonadati</taxon>
        <taxon>Pseudomonadota</taxon>
        <taxon>Gammaproteobacteria</taxon>
        <taxon>Pseudomonadales</taxon>
        <taxon>Marinobacteraceae</taxon>
        <taxon>Marinobacter</taxon>
    </lineage>
</organism>
<dbReference type="STRING" id="1137280.D777_00324"/>
<feature type="transmembrane region" description="Helical" evidence="10">
    <location>
        <begin position="21"/>
        <end position="40"/>
    </location>
</feature>
<dbReference type="GO" id="GO:0006605">
    <property type="term" value="P:protein targeting"/>
    <property type="evidence" value="ECO:0007669"/>
    <property type="project" value="UniProtKB-UniRule"/>
</dbReference>
<dbReference type="Gene3D" id="1.10.3370.10">
    <property type="entry name" value="SecY subunit domain"/>
    <property type="match status" value="1"/>
</dbReference>
<comment type="subcellular location">
    <subcellularLocation>
        <location evidence="10">Cell membrane</location>
        <topology evidence="10">Multi-pass membrane protein</topology>
    </subcellularLocation>
    <subcellularLocation>
        <location evidence="1 12">Membrane</location>
        <topology evidence="1 12">Multi-pass membrane protein</topology>
    </subcellularLocation>
</comment>
<evidence type="ECO:0000256" key="1">
    <source>
        <dbReference type="ARBA" id="ARBA00004141"/>
    </source>
</evidence>
<feature type="transmembrane region" description="Helical" evidence="10">
    <location>
        <begin position="210"/>
        <end position="231"/>
    </location>
</feature>
<dbReference type="PRINTS" id="PR00303">
    <property type="entry name" value="SECYTRNLCASE"/>
</dbReference>
<feature type="transmembrane region" description="Helical" evidence="10">
    <location>
        <begin position="269"/>
        <end position="290"/>
    </location>
</feature>
<evidence type="ECO:0000256" key="13">
    <source>
        <dbReference type="RuleBase" id="RU004349"/>
    </source>
</evidence>
<evidence type="ECO:0000256" key="3">
    <source>
        <dbReference type="ARBA" id="ARBA00022448"/>
    </source>
</evidence>
<dbReference type="GO" id="GO:0043952">
    <property type="term" value="P:protein transport by the Sec complex"/>
    <property type="evidence" value="ECO:0007669"/>
    <property type="project" value="UniProtKB-UniRule"/>
</dbReference>
<keyword evidence="5 10" id="KW-0653">Protein transport</keyword>
<dbReference type="OrthoDB" id="9809248at2"/>
<dbReference type="Proteomes" id="UP000035057">
    <property type="component" value="Unassembled WGS sequence"/>
</dbReference>
<proteinExistence type="inferred from homology"/>
<comment type="function">
    <text evidence="10 11">The central subunit of the protein translocation channel SecYEG. Consists of two halves formed by TMs 1-5 and 6-10. These two domains form a lateral gate at the front which open onto the bilayer between TMs 2 and 7, and are clamped together by SecE at the back. The channel is closed by both a pore ring composed of hydrophobic SecY resides and a short helix (helix 2A) on the extracellular side of the membrane which forms a plug. The plug probably moves laterally to allow the channel to open. The ring and the pore may move independently.</text>
</comment>
<feature type="transmembrane region" description="Helical" evidence="10">
    <location>
        <begin position="151"/>
        <end position="169"/>
    </location>
</feature>
<evidence type="ECO:0000256" key="10">
    <source>
        <dbReference type="HAMAP-Rule" id="MF_01465"/>
    </source>
</evidence>
<comment type="subunit">
    <text evidence="10">Component of the Sec protein translocase complex. Heterotrimer consisting of SecY, SecE and SecG subunits. The heterotrimers can form oligomers, although 1 heterotrimer is thought to be able to translocate proteins. Interacts with the ribosome. Interacts with SecDF, and other proteins may be involved. Interacts with SecA.</text>
</comment>
<feature type="transmembrane region" description="Helical" evidence="10">
    <location>
        <begin position="181"/>
        <end position="198"/>
    </location>
</feature>
<keyword evidence="3 10" id="KW-0813">Transport</keyword>
<name>A0A072MWK1_9GAMM</name>
<evidence type="ECO:0000313" key="15">
    <source>
        <dbReference type="Proteomes" id="UP000035057"/>
    </source>
</evidence>
<evidence type="ECO:0000256" key="12">
    <source>
        <dbReference type="RuleBase" id="RU003484"/>
    </source>
</evidence>
<evidence type="ECO:0000256" key="9">
    <source>
        <dbReference type="ARBA" id="ARBA00039733"/>
    </source>
</evidence>
<dbReference type="InterPro" id="IPR026593">
    <property type="entry name" value="SecY"/>
</dbReference>
<evidence type="ECO:0000256" key="11">
    <source>
        <dbReference type="RuleBase" id="RU000537"/>
    </source>
</evidence>
<feature type="transmembrane region" description="Helical" evidence="10">
    <location>
        <begin position="368"/>
        <end position="386"/>
    </location>
</feature>
<dbReference type="PIRSF" id="PIRSF004557">
    <property type="entry name" value="SecY"/>
    <property type="match status" value="1"/>
</dbReference>
<keyword evidence="10" id="KW-1003">Cell membrane</keyword>
<dbReference type="HAMAP" id="MF_01465">
    <property type="entry name" value="SecY"/>
    <property type="match status" value="1"/>
</dbReference>
<dbReference type="SUPFAM" id="SSF103491">
    <property type="entry name" value="Preprotein translocase SecY subunit"/>
    <property type="match status" value="1"/>
</dbReference>
<keyword evidence="8 10" id="KW-0472">Membrane</keyword>
<dbReference type="PATRIC" id="fig|1137280.3.peg.3473"/>
<dbReference type="AlphaFoldDB" id="A0A072MWK1"/>
<feature type="transmembrane region" description="Helical" evidence="10">
    <location>
        <begin position="74"/>
        <end position="97"/>
    </location>
</feature>
<dbReference type="Pfam" id="PF00344">
    <property type="entry name" value="SecY"/>
    <property type="match status" value="1"/>
</dbReference>
<keyword evidence="6 10" id="KW-1133">Transmembrane helix</keyword>
<evidence type="ECO:0000256" key="2">
    <source>
        <dbReference type="ARBA" id="ARBA00005751"/>
    </source>
</evidence>
<keyword evidence="15" id="KW-1185">Reference proteome</keyword>
<dbReference type="InterPro" id="IPR030659">
    <property type="entry name" value="SecY_CS"/>
</dbReference>
<accession>A0A072MWK1</accession>
<dbReference type="FunFam" id="1.10.3370.10:FF:000001">
    <property type="entry name" value="Preprotein translocase subunit SecY"/>
    <property type="match status" value="1"/>
</dbReference>
<feature type="transmembrane region" description="Helical" evidence="10">
    <location>
        <begin position="392"/>
        <end position="413"/>
    </location>
</feature>
<dbReference type="PROSITE" id="PS00755">
    <property type="entry name" value="SECY_1"/>
    <property type="match status" value="1"/>
</dbReference>
<evidence type="ECO:0000256" key="7">
    <source>
        <dbReference type="ARBA" id="ARBA00023010"/>
    </source>
</evidence>
<evidence type="ECO:0000256" key="6">
    <source>
        <dbReference type="ARBA" id="ARBA00022989"/>
    </source>
</evidence>
<keyword evidence="7 10" id="KW-0811">Translocation</keyword>
<dbReference type="PROSITE" id="PS00756">
    <property type="entry name" value="SECY_2"/>
    <property type="match status" value="1"/>
</dbReference>
<comment type="similarity">
    <text evidence="2 10 13">Belongs to the SecY/SEC61-alpha family.</text>
</comment>
<dbReference type="GO" id="GO:0065002">
    <property type="term" value="P:intracellular protein transmembrane transport"/>
    <property type="evidence" value="ECO:0007669"/>
    <property type="project" value="UniProtKB-UniRule"/>
</dbReference>
<keyword evidence="4 10" id="KW-0812">Transmembrane</keyword>
<dbReference type="NCBIfam" id="TIGR00967">
    <property type="entry name" value="3a0501s007"/>
    <property type="match status" value="1"/>
</dbReference>
<dbReference type="InterPro" id="IPR023201">
    <property type="entry name" value="SecY_dom_sf"/>
</dbReference>
<sequence>MAKTASLPAGAGKGLAELRSRLWFVFLALLVYRIGAHIPVPGINPDRLAALFEQNQGTILSMFNMFSGGALERMSIFALGIMPYISASIIMQLMTAVSPQLEQLKKEGESGRRKISQYTRYGTVILALVQGAGISVGLASQGVTFNDSFSFHFVAVVSFVSGAVFMMWLGEQITERGVGNGISLLIFAGIVAGLPGAIGQTLEQARNGEMSLLFVLGIGIVAVAVIGFVVFMERGQRRLTINYAKRQQGRRVFAQQSSHLPLKVNMAGVIPPIFASSILLFPASMGQWFGQGEGMEWLSDVSQALAPSQPLYIILFAVAVVFFCYFYTALMYNPKEVADNLKRSGAFIPGIRPGDQTAKYIDGVLTRLTLFGAMYIAAVSLFPQFLMVAGNVPFYLGGTSLLIVVVVVMDFMAQVQSHLMSHQYESLMKKSNLKGYGRNG</sequence>
<comment type="caution">
    <text evidence="14">The sequence shown here is derived from an EMBL/GenBank/DDBJ whole genome shotgun (WGS) entry which is preliminary data.</text>
</comment>
<evidence type="ECO:0000256" key="4">
    <source>
        <dbReference type="ARBA" id="ARBA00022692"/>
    </source>
</evidence>
<dbReference type="EMBL" id="ANIE01000010">
    <property type="protein sequence ID" value="KEF29819.1"/>
    <property type="molecule type" value="Genomic_DNA"/>
</dbReference>
<gene>
    <name evidence="10" type="primary">secY</name>
    <name evidence="14" type="ORF">D777_00324</name>
</gene>
<dbReference type="GO" id="GO:0005886">
    <property type="term" value="C:plasma membrane"/>
    <property type="evidence" value="ECO:0007669"/>
    <property type="project" value="UniProtKB-SubCell"/>
</dbReference>
<dbReference type="InterPro" id="IPR002208">
    <property type="entry name" value="SecY/SEC61-alpha"/>
</dbReference>
<evidence type="ECO:0000256" key="5">
    <source>
        <dbReference type="ARBA" id="ARBA00022927"/>
    </source>
</evidence>